<feature type="transmembrane region" description="Helical" evidence="5">
    <location>
        <begin position="97"/>
        <end position="117"/>
    </location>
</feature>
<feature type="transmembrane region" description="Helical" evidence="5">
    <location>
        <begin position="65"/>
        <end position="85"/>
    </location>
</feature>
<evidence type="ECO:0000313" key="7">
    <source>
        <dbReference type="EMBL" id="MFD2457433.1"/>
    </source>
</evidence>
<organism evidence="7 8">
    <name type="scientific">Amycolatopsis samaneae</name>
    <dbReference type="NCBI Taxonomy" id="664691"/>
    <lineage>
        <taxon>Bacteria</taxon>
        <taxon>Bacillati</taxon>
        <taxon>Actinomycetota</taxon>
        <taxon>Actinomycetes</taxon>
        <taxon>Pseudonocardiales</taxon>
        <taxon>Pseudonocardiaceae</taxon>
        <taxon>Amycolatopsis</taxon>
    </lineage>
</organism>
<feature type="transmembrane region" description="Helical" evidence="5">
    <location>
        <begin position="178"/>
        <end position="197"/>
    </location>
</feature>
<comment type="caution">
    <text evidence="7">The sequence shown here is derived from an EMBL/GenBank/DDBJ whole genome shotgun (WGS) entry which is preliminary data.</text>
</comment>
<feature type="transmembrane region" description="Helical" evidence="5">
    <location>
        <begin position="388"/>
        <end position="410"/>
    </location>
</feature>
<dbReference type="Gene3D" id="1.20.1250.20">
    <property type="entry name" value="MFS general substrate transporter like domains"/>
    <property type="match status" value="1"/>
</dbReference>
<dbReference type="CDD" id="cd17316">
    <property type="entry name" value="MFS_SV2_like"/>
    <property type="match status" value="1"/>
</dbReference>
<gene>
    <name evidence="7" type="ORF">ACFSYJ_02435</name>
</gene>
<dbReference type="EMBL" id="JBHUKU010000002">
    <property type="protein sequence ID" value="MFD2457433.1"/>
    <property type="molecule type" value="Genomic_DNA"/>
</dbReference>
<evidence type="ECO:0000256" key="4">
    <source>
        <dbReference type="ARBA" id="ARBA00023136"/>
    </source>
</evidence>
<dbReference type="Proteomes" id="UP001597419">
    <property type="component" value="Unassembled WGS sequence"/>
</dbReference>
<evidence type="ECO:0000256" key="5">
    <source>
        <dbReference type="SAM" id="Phobius"/>
    </source>
</evidence>
<feature type="transmembrane region" description="Helical" evidence="5">
    <location>
        <begin position="353"/>
        <end position="376"/>
    </location>
</feature>
<keyword evidence="8" id="KW-1185">Reference proteome</keyword>
<keyword evidence="4 5" id="KW-0472">Membrane</keyword>
<accession>A0ABW5G997</accession>
<evidence type="ECO:0000256" key="3">
    <source>
        <dbReference type="ARBA" id="ARBA00022989"/>
    </source>
</evidence>
<dbReference type="SUPFAM" id="SSF103473">
    <property type="entry name" value="MFS general substrate transporter"/>
    <property type="match status" value="1"/>
</dbReference>
<evidence type="ECO:0000259" key="6">
    <source>
        <dbReference type="PROSITE" id="PS50850"/>
    </source>
</evidence>
<evidence type="ECO:0000256" key="1">
    <source>
        <dbReference type="ARBA" id="ARBA00004651"/>
    </source>
</evidence>
<feature type="transmembrane region" description="Helical" evidence="5">
    <location>
        <begin position="123"/>
        <end position="140"/>
    </location>
</feature>
<dbReference type="PANTHER" id="PTHR23508:SF10">
    <property type="entry name" value="CARBOXYLIC ACID TRANSPORTER PROTEIN HOMOLOG"/>
    <property type="match status" value="1"/>
</dbReference>
<feature type="transmembrane region" description="Helical" evidence="5">
    <location>
        <begin position="328"/>
        <end position="347"/>
    </location>
</feature>
<dbReference type="InterPro" id="IPR011701">
    <property type="entry name" value="MFS"/>
</dbReference>
<dbReference type="PROSITE" id="PS00217">
    <property type="entry name" value="SUGAR_TRANSPORT_2"/>
    <property type="match status" value="1"/>
</dbReference>
<feature type="transmembrane region" description="Helical" evidence="5">
    <location>
        <begin position="422"/>
        <end position="445"/>
    </location>
</feature>
<feature type="transmembrane region" description="Helical" evidence="5">
    <location>
        <begin position="152"/>
        <end position="172"/>
    </location>
</feature>
<evidence type="ECO:0000256" key="2">
    <source>
        <dbReference type="ARBA" id="ARBA00022692"/>
    </source>
</evidence>
<keyword evidence="3 5" id="KW-1133">Transmembrane helix</keyword>
<dbReference type="Pfam" id="PF07690">
    <property type="entry name" value="MFS_1"/>
    <property type="match status" value="1"/>
</dbReference>
<name>A0ABW5G997_9PSEU</name>
<dbReference type="RefSeq" id="WP_345388742.1">
    <property type="nucleotide sequence ID" value="NZ_BAABHG010000003.1"/>
</dbReference>
<sequence>MTGEATDDAGTIAARIERLPLSRWHVRVRLLIGLVTFFDGFDQLLIAYALPAIRAQYTLDTADVTLTITAGSVGMLVGAALSGWLADRAGRVRTLTWCLLLYALTSVLAAAAPDVGWVQGARFLQGIGIGGEVLVAAAYVNEIVGAGRRGRFVLVYELAFVFGLAAASLVSAWVVPAFGWRVLFLVGALPVVLAFVLPRQVPESPRWLAARGRTAEAAGIVDELERRARAQFGTLPEVTPVAVAPARRPRLADLFTGRYLRRTLVVSVLWFVAFLVNYGLTSWLPTLYATVYRLPLDTALRYSVVTMAAGLIGCVVLALTVDRVGRRPAMAVCLLGGALVLGVAAWVSPGTGLGVMLFVSAASVFVFAVNLGLNLYGPELYPTRSRALGASVGGIFARLGVIAGPLLTGALVGTGSAGGGGIAPVFTALAVASGVAGLVLVLFGVETARRPLETLSP</sequence>
<feature type="transmembrane region" description="Helical" evidence="5">
    <location>
        <begin position="300"/>
        <end position="321"/>
    </location>
</feature>
<dbReference type="PANTHER" id="PTHR23508">
    <property type="entry name" value="CARBOXYLIC ACID TRANSPORTER PROTEIN HOMOLOG"/>
    <property type="match status" value="1"/>
</dbReference>
<dbReference type="InterPro" id="IPR036259">
    <property type="entry name" value="MFS_trans_sf"/>
</dbReference>
<dbReference type="InterPro" id="IPR005829">
    <property type="entry name" value="Sugar_transporter_CS"/>
</dbReference>
<proteinExistence type="predicted"/>
<comment type="subcellular location">
    <subcellularLocation>
        <location evidence="1">Cell membrane</location>
        <topology evidence="1">Multi-pass membrane protein</topology>
    </subcellularLocation>
</comment>
<feature type="transmembrane region" description="Helical" evidence="5">
    <location>
        <begin position="259"/>
        <end position="280"/>
    </location>
</feature>
<dbReference type="InterPro" id="IPR020846">
    <property type="entry name" value="MFS_dom"/>
</dbReference>
<reference evidence="8" key="1">
    <citation type="journal article" date="2019" name="Int. J. Syst. Evol. Microbiol.">
        <title>The Global Catalogue of Microorganisms (GCM) 10K type strain sequencing project: providing services to taxonomists for standard genome sequencing and annotation.</title>
        <authorList>
            <consortium name="The Broad Institute Genomics Platform"/>
            <consortium name="The Broad Institute Genome Sequencing Center for Infectious Disease"/>
            <person name="Wu L."/>
            <person name="Ma J."/>
        </authorList>
    </citation>
    <scope>NUCLEOTIDE SEQUENCE [LARGE SCALE GENOMIC DNA]</scope>
    <source>
        <strain evidence="8">CGMCC 4.7643</strain>
    </source>
</reference>
<dbReference type="PROSITE" id="PS50850">
    <property type="entry name" value="MFS"/>
    <property type="match status" value="1"/>
</dbReference>
<keyword evidence="2 5" id="KW-0812">Transmembrane</keyword>
<feature type="domain" description="Major facilitator superfamily (MFS) profile" evidence="6">
    <location>
        <begin position="28"/>
        <end position="448"/>
    </location>
</feature>
<protein>
    <submittedName>
        <fullName evidence="7">MFS transporter</fullName>
    </submittedName>
</protein>
<feature type="transmembrane region" description="Helical" evidence="5">
    <location>
        <begin position="28"/>
        <end position="53"/>
    </location>
</feature>
<evidence type="ECO:0000313" key="8">
    <source>
        <dbReference type="Proteomes" id="UP001597419"/>
    </source>
</evidence>